<dbReference type="SUPFAM" id="SSF52009">
    <property type="entry name" value="Phosphohistidine domain"/>
    <property type="match status" value="1"/>
</dbReference>
<reference evidence="17 18" key="1">
    <citation type="submission" date="2018-07" db="EMBL/GenBank/DDBJ databases">
        <title>New species, Clostridium PI-S10-A1B.</title>
        <authorList>
            <person name="Krishna G."/>
            <person name="Summeta K."/>
            <person name="Shikha S."/>
            <person name="Prabhu P.B."/>
            <person name="Suresh K."/>
        </authorList>
    </citation>
    <scope>NUCLEOTIDE SEQUENCE [LARGE SCALE GENOMIC DNA]</scope>
    <source>
        <strain evidence="17 18">PI-S10-A1B</strain>
    </source>
</reference>
<protein>
    <recommendedName>
        <fullName evidence="6">Phosphoenolpyruvate synthase</fullName>
        <ecNumber evidence="5">2.7.9.2</ecNumber>
    </recommendedName>
    <alternativeName>
        <fullName evidence="13">Pyruvate, water dikinase</fullName>
    </alternativeName>
</protein>
<evidence type="ECO:0000256" key="7">
    <source>
        <dbReference type="ARBA" id="ARBA00022679"/>
    </source>
</evidence>
<keyword evidence="8" id="KW-0479">Metal-binding</keyword>
<evidence type="ECO:0000256" key="14">
    <source>
        <dbReference type="ARBA" id="ARBA00047700"/>
    </source>
</evidence>
<organism evidence="17 18">
    <name type="scientific">Lacrimispora amygdalina</name>
    <dbReference type="NCBI Taxonomy" id="253257"/>
    <lineage>
        <taxon>Bacteria</taxon>
        <taxon>Bacillati</taxon>
        <taxon>Bacillota</taxon>
        <taxon>Clostridia</taxon>
        <taxon>Lachnospirales</taxon>
        <taxon>Lachnospiraceae</taxon>
        <taxon>Lacrimispora</taxon>
    </lineage>
</organism>
<dbReference type="Gene3D" id="3.30.470.20">
    <property type="entry name" value="ATP-grasp fold, B domain"/>
    <property type="match status" value="1"/>
</dbReference>
<keyword evidence="17" id="KW-0670">Pyruvate</keyword>
<feature type="domain" description="PEP-utilising enzyme mobile" evidence="15">
    <location>
        <begin position="778"/>
        <end position="849"/>
    </location>
</feature>
<evidence type="ECO:0000259" key="16">
    <source>
        <dbReference type="Pfam" id="PF01326"/>
    </source>
</evidence>
<evidence type="ECO:0000313" key="18">
    <source>
        <dbReference type="Proteomes" id="UP000260680"/>
    </source>
</evidence>
<dbReference type="EMBL" id="QOHO01000071">
    <property type="protein sequence ID" value="RFZ76944.1"/>
    <property type="molecule type" value="Genomic_DNA"/>
</dbReference>
<comment type="similarity">
    <text evidence="4">Belongs to the PEP-utilizing enzyme family.</text>
</comment>
<dbReference type="EC" id="2.7.9.2" evidence="5"/>
<evidence type="ECO:0000256" key="12">
    <source>
        <dbReference type="ARBA" id="ARBA00022842"/>
    </source>
</evidence>
<dbReference type="GO" id="GO:0046872">
    <property type="term" value="F:metal ion binding"/>
    <property type="evidence" value="ECO:0007669"/>
    <property type="project" value="UniProtKB-KW"/>
</dbReference>
<keyword evidence="12" id="KW-0460">Magnesium</keyword>
<comment type="function">
    <text evidence="2">Catalyzes the phosphorylation of pyruvate to phosphoenolpyruvate.</text>
</comment>
<dbReference type="Proteomes" id="UP000260680">
    <property type="component" value="Unassembled WGS sequence"/>
</dbReference>
<dbReference type="InterPro" id="IPR013815">
    <property type="entry name" value="ATP_grasp_subdomain_1"/>
</dbReference>
<keyword evidence="9" id="KW-0547">Nucleotide-binding</keyword>
<feature type="domain" description="Pyruvate phosphate dikinase AMP/ATP-binding" evidence="16">
    <location>
        <begin position="16"/>
        <end position="314"/>
    </location>
</feature>
<name>A0A3E2N7M1_9FIRM</name>
<comment type="caution">
    <text evidence="17">The sequence shown here is derived from an EMBL/GenBank/DDBJ whole genome shotgun (WGS) entry which is preliminary data.</text>
</comment>
<evidence type="ECO:0000256" key="11">
    <source>
        <dbReference type="ARBA" id="ARBA00022840"/>
    </source>
</evidence>
<dbReference type="RefSeq" id="WP_117418910.1">
    <property type="nucleotide sequence ID" value="NZ_QOHO01000071.1"/>
</dbReference>
<proteinExistence type="inferred from homology"/>
<evidence type="ECO:0000313" key="17">
    <source>
        <dbReference type="EMBL" id="RFZ76944.1"/>
    </source>
</evidence>
<keyword evidence="10" id="KW-0418">Kinase</keyword>
<dbReference type="Gene3D" id="3.50.30.10">
    <property type="entry name" value="Phosphohistidine domain"/>
    <property type="match status" value="1"/>
</dbReference>
<evidence type="ECO:0000259" key="15">
    <source>
        <dbReference type="Pfam" id="PF00391"/>
    </source>
</evidence>
<dbReference type="GO" id="GO:0008986">
    <property type="term" value="F:pyruvate, water dikinase activity"/>
    <property type="evidence" value="ECO:0007669"/>
    <property type="project" value="UniProtKB-EC"/>
</dbReference>
<dbReference type="PANTHER" id="PTHR43030:SF1">
    <property type="entry name" value="PHOSPHOENOLPYRUVATE SYNTHASE"/>
    <property type="match status" value="1"/>
</dbReference>
<evidence type="ECO:0000256" key="10">
    <source>
        <dbReference type="ARBA" id="ARBA00022777"/>
    </source>
</evidence>
<evidence type="ECO:0000256" key="6">
    <source>
        <dbReference type="ARBA" id="ARBA00021623"/>
    </source>
</evidence>
<keyword evidence="7" id="KW-0808">Transferase</keyword>
<dbReference type="InterPro" id="IPR002192">
    <property type="entry name" value="PPDK_AMP/ATP-bd"/>
</dbReference>
<dbReference type="SUPFAM" id="SSF56059">
    <property type="entry name" value="Glutathione synthetase ATP-binding domain-like"/>
    <property type="match status" value="1"/>
</dbReference>
<accession>A0A3E2N7M1</accession>
<evidence type="ECO:0000256" key="4">
    <source>
        <dbReference type="ARBA" id="ARBA00007837"/>
    </source>
</evidence>
<dbReference type="GO" id="GO:0005524">
    <property type="term" value="F:ATP binding"/>
    <property type="evidence" value="ECO:0007669"/>
    <property type="project" value="UniProtKB-KW"/>
</dbReference>
<dbReference type="InterPro" id="IPR008279">
    <property type="entry name" value="PEP-util_enz_mobile_dom"/>
</dbReference>
<dbReference type="Pfam" id="PF00391">
    <property type="entry name" value="PEP-utilizers"/>
    <property type="match status" value="1"/>
</dbReference>
<evidence type="ECO:0000256" key="9">
    <source>
        <dbReference type="ARBA" id="ARBA00022741"/>
    </source>
</evidence>
<evidence type="ECO:0000256" key="8">
    <source>
        <dbReference type="ARBA" id="ARBA00022723"/>
    </source>
</evidence>
<comment type="pathway">
    <text evidence="3">Carbohydrate biosynthesis; gluconeogenesis.</text>
</comment>
<dbReference type="FunFam" id="3.30.1490.20:FF:000010">
    <property type="entry name" value="Phosphoenolpyruvate synthase"/>
    <property type="match status" value="1"/>
</dbReference>
<evidence type="ECO:0000256" key="3">
    <source>
        <dbReference type="ARBA" id="ARBA00004742"/>
    </source>
</evidence>
<sequence length="855" mass="94825">MIDYILPLAHKQATLEAVGGKGMSLSKLLTAGIPVPDGFHVTTVSYRNFVEMNHIQPHINRLLADIDFNNTSQLEDVSAHIGMLFHNGIMPQAVSDAIKTAYAGLGSIAVAVRSSATAEDLPDASFAGQQDTYLNIQGESEVLDAVKRCWASLWTARAIAYRLKKDIKQELVALAVVVQKLALSDASGVMFTRNPINGRQSELIINAAWGLGEAVVSSFVSPDTIVMDKKSDRIISYDTADKEIMTVRTSDGTEEIQTPERLRKKHALTRDQIRRLAQLGKKIETYYQMPMDVEWALENDKLYIVQARPITVLPPEWTLPEKDVIYTKGSLAEHLPNPVTPLFATLGLEIVNRASALLWADMFDKSAKKLLPDKGAYTTINGYVYLSAKSKPLLIAVKSLSPRSLRRALTNSVARWEAARDEFQVVIQEWEEKPLHTLNAHQLMEGIQCVFYAACIYFTRIQLTLPAASVSETLFTKLFQGAARRAGMTNTAVFLSGFDTIALQSDKNLWGISEWAKKNEPLSLYLKNNPAMKIGKDFMSPAVPAGVSQEVWIEWKNRINLYFKEFGRTAYEFDFAYPTPQETLTPALESIKTFVEEKGESPFLRQDTFVKQRKQAEEEILKQIDGSRKKLFFKLLHWAQETAPMRENAIYLMGMGHPLIRRMFQELSVRFIHGGAISQTDDIYWLTKMELEALIVQLDKNMPLSDRSGVIPARKAELKKYRGYVPPSKLPEKNEKTISHAPQKLKDGKILLKGIGTSAGIVTAPACVLGSPADFESFEPGSVLVAVTTTPAWTPLFSSASAIVTDIGGPLSHSSIVAREYGIPAVMATHTATRIIRSGQMVTVDGSAGTVTLSE</sequence>
<evidence type="ECO:0000256" key="1">
    <source>
        <dbReference type="ARBA" id="ARBA00001946"/>
    </source>
</evidence>
<evidence type="ECO:0000256" key="2">
    <source>
        <dbReference type="ARBA" id="ARBA00002988"/>
    </source>
</evidence>
<comment type="cofactor">
    <cofactor evidence="1">
        <name>Mg(2+)</name>
        <dbReference type="ChEBI" id="CHEBI:18420"/>
    </cofactor>
</comment>
<dbReference type="Gene3D" id="3.30.1490.20">
    <property type="entry name" value="ATP-grasp fold, A domain"/>
    <property type="match status" value="1"/>
</dbReference>
<dbReference type="InterPro" id="IPR006319">
    <property type="entry name" value="PEP_synth"/>
</dbReference>
<evidence type="ECO:0000256" key="13">
    <source>
        <dbReference type="ARBA" id="ARBA00033470"/>
    </source>
</evidence>
<dbReference type="Pfam" id="PF01326">
    <property type="entry name" value="PPDK_N"/>
    <property type="match status" value="1"/>
</dbReference>
<comment type="catalytic activity">
    <reaction evidence="14">
        <text>pyruvate + ATP + H2O = phosphoenolpyruvate + AMP + phosphate + 2 H(+)</text>
        <dbReference type="Rhea" id="RHEA:11364"/>
        <dbReference type="ChEBI" id="CHEBI:15361"/>
        <dbReference type="ChEBI" id="CHEBI:15377"/>
        <dbReference type="ChEBI" id="CHEBI:15378"/>
        <dbReference type="ChEBI" id="CHEBI:30616"/>
        <dbReference type="ChEBI" id="CHEBI:43474"/>
        <dbReference type="ChEBI" id="CHEBI:58702"/>
        <dbReference type="ChEBI" id="CHEBI:456215"/>
        <dbReference type="EC" id="2.7.9.2"/>
    </reaction>
</comment>
<keyword evidence="11" id="KW-0067">ATP-binding</keyword>
<evidence type="ECO:0000256" key="5">
    <source>
        <dbReference type="ARBA" id="ARBA00011996"/>
    </source>
</evidence>
<dbReference type="OrthoDB" id="9765468at2"/>
<dbReference type="InterPro" id="IPR036637">
    <property type="entry name" value="Phosphohistidine_dom_sf"/>
</dbReference>
<dbReference type="PANTHER" id="PTHR43030">
    <property type="entry name" value="PHOSPHOENOLPYRUVATE SYNTHASE"/>
    <property type="match status" value="1"/>
</dbReference>
<dbReference type="AlphaFoldDB" id="A0A3E2N7M1"/>
<gene>
    <name evidence="17" type="ORF">DS742_20940</name>
</gene>